<feature type="domain" description="VWFA" evidence="2">
    <location>
        <begin position="26"/>
        <end position="225"/>
    </location>
</feature>
<reference evidence="3" key="1">
    <citation type="submission" date="2022-03" db="EMBL/GenBank/DDBJ databases">
        <authorList>
            <person name="Martin C."/>
        </authorList>
    </citation>
    <scope>NUCLEOTIDE SEQUENCE</scope>
</reference>
<keyword evidence="4" id="KW-1185">Reference proteome</keyword>
<dbReference type="AlphaFoldDB" id="A0A8S4PD25"/>
<dbReference type="OrthoDB" id="8194107at2759"/>
<dbReference type="SUPFAM" id="SSF53300">
    <property type="entry name" value="vWA-like"/>
    <property type="match status" value="1"/>
</dbReference>
<evidence type="ECO:0000313" key="4">
    <source>
        <dbReference type="Proteomes" id="UP000749559"/>
    </source>
</evidence>
<accession>A0A8S4PD25</accession>
<feature type="chain" id="PRO_5035747586" description="VWFA domain-containing protein" evidence="1">
    <location>
        <begin position="19"/>
        <end position="362"/>
    </location>
</feature>
<evidence type="ECO:0000313" key="3">
    <source>
        <dbReference type="EMBL" id="CAH1791173.1"/>
    </source>
</evidence>
<dbReference type="InterPro" id="IPR036465">
    <property type="entry name" value="vWFA_dom_sf"/>
</dbReference>
<evidence type="ECO:0000256" key="1">
    <source>
        <dbReference type="SAM" id="SignalP"/>
    </source>
</evidence>
<proteinExistence type="predicted"/>
<comment type="caution">
    <text evidence="3">The sequence shown here is derived from an EMBL/GenBank/DDBJ whole genome shotgun (WGS) entry which is preliminary data.</text>
</comment>
<protein>
    <recommendedName>
        <fullName evidence="2">VWFA domain-containing protein</fullName>
    </recommendedName>
</protein>
<organism evidence="3 4">
    <name type="scientific">Owenia fusiformis</name>
    <name type="common">Polychaete worm</name>
    <dbReference type="NCBI Taxonomy" id="6347"/>
    <lineage>
        <taxon>Eukaryota</taxon>
        <taxon>Metazoa</taxon>
        <taxon>Spiralia</taxon>
        <taxon>Lophotrochozoa</taxon>
        <taxon>Annelida</taxon>
        <taxon>Polychaeta</taxon>
        <taxon>Sedentaria</taxon>
        <taxon>Canalipalpata</taxon>
        <taxon>Sabellida</taxon>
        <taxon>Oweniida</taxon>
        <taxon>Oweniidae</taxon>
        <taxon>Owenia</taxon>
    </lineage>
</organism>
<dbReference type="EMBL" id="CAIIXF020000008">
    <property type="protein sequence ID" value="CAH1791173.1"/>
    <property type="molecule type" value="Genomic_DNA"/>
</dbReference>
<keyword evidence="1" id="KW-0732">Signal</keyword>
<evidence type="ECO:0000259" key="2">
    <source>
        <dbReference type="PROSITE" id="PS50234"/>
    </source>
</evidence>
<sequence length="362" mass="40636">MNTIRTICLATLVLGVHSAWLNCGLNLVLIADLTCNILPSEKTELRKALIHNVQSLGLNTTHPFSNRISLLTIYDKSSFHNFYFSNFTTTEEVVDYINTTMYMHTDGTKNCSKKPRRTDLAFRAALRVSFSPKYGLSQNAKKIIVYHAYGPVIPNRLDELNQYVKDLKDADVEIYVNCVKLYYVKGGAAWRDCEIMAHKIVSEPKHEHVRIANSALGIENAFQDILMTKCPAQCVWSTWSQWSQLSPNITCAKPNCSTIPADGTAQRPLSIRFTHTRTALPDPRYPGACDKSETVSKDVECRKANCGIANSNGFGEFNAHSKQKDLEQLKGNIQREIQNIPPELLSNVMNNVAIRILAVIEI</sequence>
<name>A0A8S4PD25_OWEFU</name>
<dbReference type="PROSITE" id="PS50234">
    <property type="entry name" value="VWFA"/>
    <property type="match status" value="1"/>
</dbReference>
<gene>
    <name evidence="3" type="ORF">OFUS_LOCUS16288</name>
</gene>
<dbReference type="Gene3D" id="3.40.50.410">
    <property type="entry name" value="von Willebrand factor, type A domain"/>
    <property type="match status" value="1"/>
</dbReference>
<dbReference type="Proteomes" id="UP000749559">
    <property type="component" value="Unassembled WGS sequence"/>
</dbReference>
<feature type="signal peptide" evidence="1">
    <location>
        <begin position="1"/>
        <end position="18"/>
    </location>
</feature>
<dbReference type="InterPro" id="IPR002035">
    <property type="entry name" value="VWF_A"/>
</dbReference>